<dbReference type="KEGG" id="app:CAP2UW1_0729"/>
<comment type="cofactor">
    <cofactor evidence="1">
        <name>Ni(2+)</name>
        <dbReference type="ChEBI" id="CHEBI:49786"/>
    </cofactor>
</comment>
<dbReference type="eggNOG" id="COG0374">
    <property type="taxonomic scope" value="Bacteria"/>
</dbReference>
<reference evidence="2" key="1">
    <citation type="submission" date="2009-08" db="EMBL/GenBank/DDBJ databases">
        <authorList>
            <consortium name="US DOE Joint Genome Institute"/>
            <person name="Lucas S."/>
            <person name="Copeland A."/>
            <person name="Lapidus A."/>
            <person name="Glavina del Rio T."/>
            <person name="Dalin E."/>
            <person name="Tice H."/>
            <person name="Bruce D."/>
            <person name="Barry K."/>
            <person name="Pitluck S."/>
            <person name="Lowry S."/>
            <person name="Larimer F."/>
            <person name="Land M."/>
            <person name="Hauser L."/>
            <person name="Kyrpides N."/>
            <person name="Ivanova N."/>
            <person name="McMahon K.D."/>
            <person name="Hugenholtz P."/>
        </authorList>
    </citation>
    <scope>NUCLEOTIDE SEQUENCE</scope>
    <source>
        <strain evidence="2">UW-1</strain>
    </source>
</reference>
<evidence type="ECO:0000313" key="2">
    <source>
        <dbReference type="EMBL" id="ACV34075.1"/>
    </source>
</evidence>
<dbReference type="PANTHER" id="PTHR42958">
    <property type="entry name" value="HYDROGENASE-2 LARGE CHAIN"/>
    <property type="match status" value="1"/>
</dbReference>
<feature type="binding site" evidence="1">
    <location>
        <position position="280"/>
    </location>
    <ligand>
        <name>Mg(2+)</name>
        <dbReference type="ChEBI" id="CHEBI:18420"/>
    </ligand>
</feature>
<dbReference type="AlphaFoldDB" id="C7RMP8"/>
<proteinExistence type="predicted"/>
<feature type="binding site" evidence="1">
    <location>
        <position position="323"/>
    </location>
    <ligand>
        <name>Ni(2+)</name>
        <dbReference type="ChEBI" id="CHEBI:49786"/>
    </ligand>
</feature>
<dbReference type="STRING" id="522306.CAP2UW1_0729"/>
<keyword evidence="1" id="KW-0533">Nickel</keyword>
<dbReference type="InterPro" id="IPR029014">
    <property type="entry name" value="NiFe-Hase_large"/>
</dbReference>
<dbReference type="HOGENOM" id="CLU_054514_0_0_4"/>
<evidence type="ECO:0000256" key="1">
    <source>
        <dbReference type="PIRSR" id="PIRSR601501-1"/>
    </source>
</evidence>
<name>C7RMP8_ACCRE</name>
<dbReference type="PANTHER" id="PTHR42958:SF4">
    <property type="entry name" value="HYDROGENASE EXPRESSION_FORMATION PROTEIN HUPK"/>
    <property type="match status" value="1"/>
</dbReference>
<reference evidence="2" key="2">
    <citation type="submission" date="2009-09" db="EMBL/GenBank/DDBJ databases">
        <title>Complete sequence of chromosome of Candidatus Accumulibacter phosphatis clade IIA str. UW-1.</title>
        <authorList>
            <consortium name="US DOE Joint Genome Institute"/>
            <person name="Martin H.G."/>
            <person name="Ivanova N."/>
            <person name="Kunin V."/>
            <person name="Warnecke F."/>
            <person name="Barry K."/>
            <person name="He S."/>
            <person name="Salamov A."/>
            <person name="Szeto E."/>
            <person name="Dalin E."/>
            <person name="Pangilinan J.L."/>
            <person name="Lapidus A."/>
            <person name="Lowry S."/>
            <person name="Kyrpides N.C."/>
            <person name="McMahon K.D."/>
            <person name="Hugenholtz P."/>
        </authorList>
    </citation>
    <scope>NUCLEOTIDE SEQUENCE [LARGE SCALE GENOMIC DNA]</scope>
    <source>
        <strain evidence="2">UW-1</strain>
    </source>
</reference>
<accession>C7RMP8</accession>
<sequence length="333" mass="35408">MEAGSLQLSLTWDGTQIVAARVASTRPPVARALRGLPAARVLEVVPRLFSLCRHAQGAAARLSLQAARAEPARLDARLDLGLNVALEAIAEHLHHLLISWPQMIGVPCRSNPGRELAFWRRRLHGAVDATTAAALAGELTTWLDELHSPQFDDLASADAVALLPSLSAAGWAPQVDSEAFADLPTFAGQPAETGVLARHAGQAGVAAFLAKGRRVRARLLARHAELRWLAQGLADLTRVGTLVDAATVGEGCGLARVETARGTLLHWIELAGDRVGRYLIVAPTEWNFHPQGAFVREITGCPVATHADALLAAGRLALSLDPCVPYAWSIDDA</sequence>
<gene>
    <name evidence="2" type="ordered locus">CAP2UW1_0729</name>
</gene>
<dbReference type="OrthoDB" id="9157196at2"/>
<dbReference type="Gene3D" id="1.10.645.10">
    <property type="entry name" value="Cytochrome-c3 Hydrogenase, chain B"/>
    <property type="match status" value="2"/>
</dbReference>
<dbReference type="Pfam" id="PF00374">
    <property type="entry name" value="NiFeSe_Hases"/>
    <property type="match status" value="1"/>
</dbReference>
<dbReference type="EMBL" id="CP001715">
    <property type="protein sequence ID" value="ACV34075.1"/>
    <property type="molecule type" value="Genomic_DNA"/>
</dbReference>
<organism evidence="2">
    <name type="scientific">Accumulibacter regalis</name>
    <dbReference type="NCBI Taxonomy" id="522306"/>
    <lineage>
        <taxon>Bacteria</taxon>
        <taxon>Pseudomonadati</taxon>
        <taxon>Pseudomonadota</taxon>
        <taxon>Betaproteobacteria</taxon>
        <taxon>Candidatus Accumulibacter</taxon>
    </lineage>
</organism>
<dbReference type="GO" id="GO:0016151">
    <property type="term" value="F:nickel cation binding"/>
    <property type="evidence" value="ECO:0007669"/>
    <property type="project" value="InterPro"/>
</dbReference>
<protein>
    <submittedName>
        <fullName evidence="2">Putative hydrogenase expression/formation protein HupK</fullName>
    </submittedName>
</protein>
<dbReference type="InterPro" id="IPR001501">
    <property type="entry name" value="Ni-dep_hyd_lsu"/>
</dbReference>
<keyword evidence="1" id="KW-0460">Magnesium</keyword>
<dbReference type="SUPFAM" id="SSF56762">
    <property type="entry name" value="HydB/Nqo4-like"/>
    <property type="match status" value="1"/>
</dbReference>
<dbReference type="InterPro" id="IPR050867">
    <property type="entry name" value="NiFe/NiFeSe_hydrgnase_LSU"/>
</dbReference>
<keyword evidence="1" id="KW-0479">Metal-binding</keyword>